<dbReference type="SUPFAM" id="SSF55298">
    <property type="entry name" value="YjgF-like"/>
    <property type="match status" value="1"/>
</dbReference>
<evidence type="ECO:0000313" key="3">
    <source>
        <dbReference type="Proteomes" id="UP000291144"/>
    </source>
</evidence>
<dbReference type="CDD" id="cd00448">
    <property type="entry name" value="YjgF_YER057c_UK114_family"/>
    <property type="match status" value="1"/>
</dbReference>
<dbReference type="EMBL" id="SJKB01000001">
    <property type="protein sequence ID" value="TCC66343.1"/>
    <property type="molecule type" value="Genomic_DNA"/>
</dbReference>
<dbReference type="Gene3D" id="3.30.1330.40">
    <property type="entry name" value="RutC-like"/>
    <property type="match status" value="1"/>
</dbReference>
<evidence type="ECO:0000256" key="1">
    <source>
        <dbReference type="ARBA" id="ARBA00010552"/>
    </source>
</evidence>
<name>A0A4R0KYY7_9ACTN</name>
<dbReference type="InterPro" id="IPR006175">
    <property type="entry name" value="YjgF/YER057c/UK114"/>
</dbReference>
<dbReference type="Proteomes" id="UP000291144">
    <property type="component" value="Unassembled WGS sequence"/>
</dbReference>
<comment type="similarity">
    <text evidence="1">Belongs to the RutC family.</text>
</comment>
<dbReference type="GO" id="GO:0019239">
    <property type="term" value="F:deaminase activity"/>
    <property type="evidence" value="ECO:0007669"/>
    <property type="project" value="TreeGrafter"/>
</dbReference>
<keyword evidence="3" id="KW-1185">Reference proteome</keyword>
<dbReference type="Pfam" id="PF01042">
    <property type="entry name" value="Ribonuc_L-PSP"/>
    <property type="match status" value="1"/>
</dbReference>
<gene>
    <name evidence="2" type="ORF">E0H73_05515</name>
</gene>
<dbReference type="InterPro" id="IPR035959">
    <property type="entry name" value="RutC-like_sf"/>
</dbReference>
<protein>
    <submittedName>
        <fullName evidence="2">RidA family protein</fullName>
    </submittedName>
</protein>
<evidence type="ECO:0000313" key="2">
    <source>
        <dbReference type="EMBL" id="TCC66343.1"/>
    </source>
</evidence>
<sequence length="131" mass="14142">MPKKQISTDTLHSPNGVFSQATTIEATGRLVFVSGMTARRPDGSIAGVGDVREQTRQVLENVQAAVQAGGGTLADVCRVDVYVRNMEDFAKIHEIRAQYFAEPLPASTMVEVSKLAHPDYLIEINAIAVVS</sequence>
<proteinExistence type="inferred from homology"/>
<dbReference type="PANTHER" id="PTHR11803:SF58">
    <property type="entry name" value="PROTEIN HMF1-RELATED"/>
    <property type="match status" value="1"/>
</dbReference>
<comment type="caution">
    <text evidence="2">The sequence shown here is derived from an EMBL/GenBank/DDBJ whole genome shotgun (WGS) entry which is preliminary data.</text>
</comment>
<dbReference type="GO" id="GO:0005829">
    <property type="term" value="C:cytosol"/>
    <property type="evidence" value="ECO:0007669"/>
    <property type="project" value="TreeGrafter"/>
</dbReference>
<dbReference type="AlphaFoldDB" id="A0A4R0KYY7"/>
<organism evidence="2 3">
    <name type="scientific">Kribbella pittospori</name>
    <dbReference type="NCBI Taxonomy" id="722689"/>
    <lineage>
        <taxon>Bacteria</taxon>
        <taxon>Bacillati</taxon>
        <taxon>Actinomycetota</taxon>
        <taxon>Actinomycetes</taxon>
        <taxon>Propionibacteriales</taxon>
        <taxon>Kribbellaceae</taxon>
        <taxon>Kribbella</taxon>
    </lineage>
</organism>
<reference evidence="2 3" key="1">
    <citation type="submission" date="2019-02" db="EMBL/GenBank/DDBJ databases">
        <title>Kribbella capetownensis sp. nov. and Kribbella speibonae sp. nov., isolated from soil.</title>
        <authorList>
            <person name="Curtis S.M."/>
            <person name="Norton I."/>
            <person name="Everest G.J."/>
            <person name="Meyers P.R."/>
        </authorList>
    </citation>
    <scope>NUCLEOTIDE SEQUENCE [LARGE SCALE GENOMIC DNA]</scope>
    <source>
        <strain evidence="2 3">NRRL B-24813</strain>
    </source>
</reference>
<dbReference type="PANTHER" id="PTHR11803">
    <property type="entry name" value="2-IMINOBUTANOATE/2-IMINOPROPANOATE DEAMINASE RIDA"/>
    <property type="match status" value="1"/>
</dbReference>
<dbReference type="RefSeq" id="WP_131352080.1">
    <property type="nucleotide sequence ID" value="NZ_SJKB01000001.1"/>
</dbReference>
<dbReference type="OrthoDB" id="3212792at2"/>
<accession>A0A4R0KYY7</accession>